<evidence type="ECO:0000256" key="5">
    <source>
        <dbReference type="ARBA" id="ARBA00022989"/>
    </source>
</evidence>
<keyword evidence="6 7" id="KW-0472">Membrane</keyword>
<evidence type="ECO:0000313" key="9">
    <source>
        <dbReference type="EMBL" id="KAG0496017.1"/>
    </source>
</evidence>
<keyword evidence="3 7" id="KW-0813">Transport</keyword>
<name>A0A835S1X7_VANPL</name>
<evidence type="ECO:0000256" key="6">
    <source>
        <dbReference type="ARBA" id="ARBA00023136"/>
    </source>
</evidence>
<comment type="caution">
    <text evidence="9">The sequence shown here is derived from an EMBL/GenBank/DDBJ whole genome shotgun (WGS) entry which is preliminary data.</text>
</comment>
<proteinExistence type="inferred from homology"/>
<reference evidence="9 10" key="1">
    <citation type="journal article" date="2020" name="Nat. Food">
        <title>A phased Vanilla planifolia genome enables genetic improvement of flavour and production.</title>
        <authorList>
            <person name="Hasing T."/>
            <person name="Tang H."/>
            <person name="Brym M."/>
            <person name="Khazi F."/>
            <person name="Huang T."/>
            <person name="Chambers A.H."/>
        </authorList>
    </citation>
    <scope>NUCLEOTIDE SEQUENCE [LARGE SCALE GENOMIC DNA]</scope>
    <source>
        <tissue evidence="9">Leaf</tissue>
    </source>
</reference>
<feature type="transmembrane region" description="Helical" evidence="7">
    <location>
        <begin position="195"/>
        <end position="216"/>
    </location>
</feature>
<dbReference type="PANTHER" id="PTHR31376:SF105">
    <property type="entry name" value="PURINE PERMEASE-RELATED"/>
    <property type="match status" value="1"/>
</dbReference>
<evidence type="ECO:0000256" key="1">
    <source>
        <dbReference type="ARBA" id="ARBA00004141"/>
    </source>
</evidence>
<protein>
    <recommendedName>
        <fullName evidence="7">Probable purine permease</fullName>
    </recommendedName>
</protein>
<dbReference type="SUPFAM" id="SSF103481">
    <property type="entry name" value="Multidrug resistance efflux transporter EmrE"/>
    <property type="match status" value="1"/>
</dbReference>
<dbReference type="GO" id="GO:0005345">
    <property type="term" value="F:purine nucleobase transmembrane transporter activity"/>
    <property type="evidence" value="ECO:0007669"/>
    <property type="project" value="UniProtKB-UniRule"/>
</dbReference>
<evidence type="ECO:0000256" key="3">
    <source>
        <dbReference type="ARBA" id="ARBA00022448"/>
    </source>
</evidence>
<gene>
    <name evidence="9" type="ORF">HPP92_000708</name>
</gene>
<evidence type="ECO:0000256" key="7">
    <source>
        <dbReference type="RuleBase" id="RU368015"/>
    </source>
</evidence>
<feature type="region of interest" description="Disordered" evidence="8">
    <location>
        <begin position="1"/>
        <end position="28"/>
    </location>
</feature>
<feature type="transmembrane region" description="Helical" evidence="7">
    <location>
        <begin position="274"/>
        <end position="297"/>
    </location>
</feature>
<keyword evidence="10" id="KW-1185">Reference proteome</keyword>
<feature type="transmembrane region" description="Helical" evidence="7">
    <location>
        <begin position="237"/>
        <end position="254"/>
    </location>
</feature>
<dbReference type="OrthoDB" id="128867at2759"/>
<dbReference type="PANTHER" id="PTHR31376">
    <property type="entry name" value="OS09G0467300 PROTEIN-RELATED"/>
    <property type="match status" value="1"/>
</dbReference>
<organism evidence="9 10">
    <name type="scientific">Vanilla planifolia</name>
    <name type="common">Vanilla</name>
    <dbReference type="NCBI Taxonomy" id="51239"/>
    <lineage>
        <taxon>Eukaryota</taxon>
        <taxon>Viridiplantae</taxon>
        <taxon>Streptophyta</taxon>
        <taxon>Embryophyta</taxon>
        <taxon>Tracheophyta</taxon>
        <taxon>Spermatophyta</taxon>
        <taxon>Magnoliopsida</taxon>
        <taxon>Liliopsida</taxon>
        <taxon>Asparagales</taxon>
        <taxon>Orchidaceae</taxon>
        <taxon>Vanilloideae</taxon>
        <taxon>Vanilleae</taxon>
        <taxon>Vanilla</taxon>
    </lineage>
</organism>
<feature type="transmembrane region" description="Helical" evidence="7">
    <location>
        <begin position="107"/>
        <end position="127"/>
    </location>
</feature>
<comment type="subcellular location">
    <subcellularLocation>
        <location evidence="1 7">Membrane</location>
        <topology evidence="1 7">Multi-pass membrane protein</topology>
    </subcellularLocation>
</comment>
<dbReference type="InterPro" id="IPR037185">
    <property type="entry name" value="EmrE-like"/>
</dbReference>
<feature type="transmembrane region" description="Helical" evidence="7">
    <location>
        <begin position="304"/>
        <end position="325"/>
    </location>
</feature>
<evidence type="ECO:0000256" key="8">
    <source>
        <dbReference type="SAM" id="MobiDB-lite"/>
    </source>
</evidence>
<evidence type="ECO:0000313" key="10">
    <source>
        <dbReference type="Proteomes" id="UP000636800"/>
    </source>
</evidence>
<dbReference type="EMBL" id="JADCNL010000001">
    <property type="protein sequence ID" value="KAG0496017.1"/>
    <property type="molecule type" value="Genomic_DNA"/>
</dbReference>
<dbReference type="InterPro" id="IPR030182">
    <property type="entry name" value="PUP_plant"/>
</dbReference>
<evidence type="ECO:0000256" key="2">
    <source>
        <dbReference type="ARBA" id="ARBA00006213"/>
    </source>
</evidence>
<feature type="transmembrane region" description="Helical" evidence="7">
    <location>
        <begin position="163"/>
        <end position="183"/>
    </location>
</feature>
<comment type="similarity">
    <text evidence="2 7">Belongs to the purine permeases (TC 2.A.7.14) family.</text>
</comment>
<feature type="transmembrane region" description="Helical" evidence="7">
    <location>
        <begin position="67"/>
        <end position="86"/>
    </location>
</feature>
<keyword evidence="4 7" id="KW-0812">Transmembrane</keyword>
<feature type="transmembrane region" description="Helical" evidence="7">
    <location>
        <begin position="331"/>
        <end position="349"/>
    </location>
</feature>
<accession>A0A835S1X7</accession>
<evidence type="ECO:0000256" key="4">
    <source>
        <dbReference type="ARBA" id="ARBA00022692"/>
    </source>
</evidence>
<dbReference type="GO" id="GO:0015211">
    <property type="term" value="F:purine nucleoside transmembrane transporter activity"/>
    <property type="evidence" value="ECO:0007669"/>
    <property type="project" value="UniProtKB-UniRule"/>
</dbReference>
<sequence length="385" mass="42545">METVVQMEQHQRPVEINSNTESNGAQKTNKSKRIAPLCFNIFLTAIGWSASPLLFRIYFLHGGKRKWLSAFIQTAGFPILLVPLFFSYLRRRSSNNIRVVCFGTLPLVLYMSIIGLTTGLVDFFYAYGASYLPVSTSSLLISTQLGFTAFFAFLLVKQKFTSFSVNSVVLLTLAAAALGIHSAGDKPEGESQTNYYIGFVMALSTAVVYGFVLPLIELVYNKSKQEVTYTLVMETQFIVGLTATLFCAVGMAINKDFQNAGHGKRGRGVRNRKANYYLVLVFSAVLSQAGNVGLMGVINYSSALLGGVVTTSCIPVTEVLAIFFFHEKFDGEKGVALALSLWGIVFYFYGEYKNNRKKDDKEKKTMQMTTTADDLPNGQIELLTV</sequence>
<dbReference type="Proteomes" id="UP000636800">
    <property type="component" value="Chromosome 1"/>
</dbReference>
<keyword evidence="5 7" id="KW-1133">Transmembrane helix</keyword>
<dbReference type="AlphaFoldDB" id="A0A835S1X7"/>
<feature type="transmembrane region" description="Helical" evidence="7">
    <location>
        <begin position="37"/>
        <end position="61"/>
    </location>
</feature>
<dbReference type="Pfam" id="PF16913">
    <property type="entry name" value="PUNUT"/>
    <property type="match status" value="1"/>
</dbReference>
<feature type="transmembrane region" description="Helical" evidence="7">
    <location>
        <begin position="139"/>
        <end position="156"/>
    </location>
</feature>
<feature type="compositionally biased region" description="Polar residues" evidence="8">
    <location>
        <begin position="16"/>
        <end position="28"/>
    </location>
</feature>
<dbReference type="GO" id="GO:0016020">
    <property type="term" value="C:membrane"/>
    <property type="evidence" value="ECO:0007669"/>
    <property type="project" value="UniProtKB-SubCell"/>
</dbReference>